<dbReference type="EMBL" id="JAAXLJ010000011">
    <property type="protein sequence ID" value="NLR18744.1"/>
    <property type="molecule type" value="Genomic_DNA"/>
</dbReference>
<dbReference type="Gene3D" id="3.40.630.30">
    <property type="match status" value="1"/>
</dbReference>
<dbReference type="InterPro" id="IPR016181">
    <property type="entry name" value="Acyl_CoA_acyltransferase"/>
</dbReference>
<dbReference type="Pfam" id="PF13508">
    <property type="entry name" value="Acetyltransf_7"/>
    <property type="match status" value="1"/>
</dbReference>
<gene>
    <name evidence="2" type="ORF">HC026_07370</name>
</gene>
<dbReference type="CDD" id="cd04301">
    <property type="entry name" value="NAT_SF"/>
    <property type="match status" value="1"/>
</dbReference>
<proteinExistence type="predicted"/>
<evidence type="ECO:0000313" key="3">
    <source>
        <dbReference type="Proteomes" id="UP000763447"/>
    </source>
</evidence>
<dbReference type="InterPro" id="IPR000182">
    <property type="entry name" value="GNAT_dom"/>
</dbReference>
<reference evidence="2 3" key="1">
    <citation type="submission" date="2020-04" db="EMBL/GenBank/DDBJ databases">
        <title>A novel species of genus Lactobacillus that was isolated from fermented food Zha-chili.</title>
        <authorList>
            <person name="Zhang Z."/>
        </authorList>
    </citation>
    <scope>NUCLEOTIDE SEQUENCE [LARGE SCALE GENOMIC DNA]</scope>
    <source>
        <strain evidence="3">HBUAS51383</strain>
    </source>
</reference>
<keyword evidence="3" id="KW-1185">Reference proteome</keyword>
<organism evidence="2 3">
    <name type="scientific">Secundilactobacillus angelensis</name>
    <dbReference type="NCBI Taxonomy" id="2722706"/>
    <lineage>
        <taxon>Bacteria</taxon>
        <taxon>Bacillati</taxon>
        <taxon>Bacillota</taxon>
        <taxon>Bacilli</taxon>
        <taxon>Lactobacillales</taxon>
        <taxon>Lactobacillaceae</taxon>
        <taxon>Secundilactobacillus</taxon>
    </lineage>
</organism>
<name>A0ABX1KZZ4_9LACO</name>
<feature type="domain" description="N-acetyltransferase" evidence="1">
    <location>
        <begin position="1"/>
        <end position="134"/>
    </location>
</feature>
<protein>
    <submittedName>
        <fullName evidence="2">GNAT family N-acetyltransferase</fullName>
    </submittedName>
</protein>
<dbReference type="Proteomes" id="UP000763447">
    <property type="component" value="Unassembled WGS sequence"/>
</dbReference>
<comment type="caution">
    <text evidence="2">The sequence shown here is derived from an EMBL/GenBank/DDBJ whole genome shotgun (WGS) entry which is preliminary data.</text>
</comment>
<evidence type="ECO:0000259" key="1">
    <source>
        <dbReference type="PROSITE" id="PS51186"/>
    </source>
</evidence>
<dbReference type="SUPFAM" id="SSF55729">
    <property type="entry name" value="Acyl-CoA N-acyltransferases (Nat)"/>
    <property type="match status" value="1"/>
</dbReference>
<dbReference type="PROSITE" id="PS51186">
    <property type="entry name" value="GNAT"/>
    <property type="match status" value="1"/>
</dbReference>
<sequence length="134" mass="15137">MKSGDRQAVATIYLRDRQLDFPWVAKPDIADFDRDSRGERVLVAEIDGQIAGFASLMRVMDFIHLLFVAPAFQHQGVGHALIEAMRQEAVGTLTLKCVIRNEEALKFYAHEGFAIKREDRFAVPANYTLVDTLN</sequence>
<evidence type="ECO:0000313" key="2">
    <source>
        <dbReference type="EMBL" id="NLR18744.1"/>
    </source>
</evidence>
<accession>A0ABX1KZZ4</accession>